<dbReference type="GO" id="GO:2001070">
    <property type="term" value="F:starch binding"/>
    <property type="evidence" value="ECO:0007669"/>
    <property type="project" value="InterPro"/>
</dbReference>
<keyword evidence="3" id="KW-0479">Metal-binding</keyword>
<dbReference type="Pfam" id="PF03009">
    <property type="entry name" value="GDPD"/>
    <property type="match status" value="1"/>
</dbReference>
<dbReference type="Gene3D" id="2.60.40.10">
    <property type="entry name" value="Immunoglobulins"/>
    <property type="match status" value="1"/>
</dbReference>
<evidence type="ECO:0000259" key="8">
    <source>
        <dbReference type="PROSITE" id="PS51166"/>
    </source>
</evidence>
<dbReference type="RefSeq" id="XP_022660512.1">
    <property type="nucleotide sequence ID" value="XM_022804777.1"/>
</dbReference>
<dbReference type="InterPro" id="IPR051578">
    <property type="entry name" value="GDPD"/>
</dbReference>
<dbReference type="PANTHER" id="PTHR22958">
    <property type="entry name" value="GLYCEROPHOSPHORYL DIESTER PHOSPHODIESTERASE"/>
    <property type="match status" value="1"/>
</dbReference>
<dbReference type="PANTHER" id="PTHR22958:SF1">
    <property type="entry name" value="GLYCEROPHOSPHOCHOLINE PHOSPHODIESTERASE GPCPD1"/>
    <property type="match status" value="1"/>
</dbReference>
<reference evidence="10" key="1">
    <citation type="submission" date="2021-01" db="UniProtKB">
        <authorList>
            <consortium name="EnsemblMetazoa"/>
        </authorList>
    </citation>
    <scope>IDENTIFICATION</scope>
</reference>
<dbReference type="PROSITE" id="PS51704">
    <property type="entry name" value="GP_PDE"/>
    <property type="match status" value="1"/>
</dbReference>
<evidence type="ECO:0000256" key="6">
    <source>
        <dbReference type="ARBA" id="ARBA00023157"/>
    </source>
</evidence>
<evidence type="ECO:0000256" key="7">
    <source>
        <dbReference type="ARBA" id="ARBA00023239"/>
    </source>
</evidence>
<evidence type="ECO:0000256" key="4">
    <source>
        <dbReference type="ARBA" id="ARBA00022801"/>
    </source>
</evidence>
<evidence type="ECO:0000256" key="5">
    <source>
        <dbReference type="ARBA" id="ARBA00022842"/>
    </source>
</evidence>
<evidence type="ECO:0000313" key="11">
    <source>
        <dbReference type="Proteomes" id="UP000594260"/>
    </source>
</evidence>
<dbReference type="InterPro" id="IPR013784">
    <property type="entry name" value="Carb-bd-like_fold"/>
</dbReference>
<protein>
    <recommendedName>
        <fullName evidence="12">Glycerophosphocholine phosphodiesterase GPCPD1</fullName>
    </recommendedName>
</protein>
<dbReference type="PROSITE" id="PS50007">
    <property type="entry name" value="PIPLC_X_DOMAIN"/>
    <property type="match status" value="1"/>
</dbReference>
<comment type="similarity">
    <text evidence="2">Belongs to the glycerophosphoryl diester phosphodiesterase family.</text>
</comment>
<dbReference type="AlphaFoldDB" id="A0A7M7KAX2"/>
<organism evidence="10 11">
    <name type="scientific">Varroa destructor</name>
    <name type="common">Honeybee mite</name>
    <dbReference type="NCBI Taxonomy" id="109461"/>
    <lineage>
        <taxon>Eukaryota</taxon>
        <taxon>Metazoa</taxon>
        <taxon>Ecdysozoa</taxon>
        <taxon>Arthropoda</taxon>
        <taxon>Chelicerata</taxon>
        <taxon>Arachnida</taxon>
        <taxon>Acari</taxon>
        <taxon>Parasitiformes</taxon>
        <taxon>Mesostigmata</taxon>
        <taxon>Gamasina</taxon>
        <taxon>Dermanyssoidea</taxon>
        <taxon>Varroidae</taxon>
        <taxon>Varroa</taxon>
    </lineage>
</organism>
<evidence type="ECO:0000313" key="10">
    <source>
        <dbReference type="EnsemblMetazoa" id="XP_022660512"/>
    </source>
</evidence>
<dbReference type="GeneID" id="111250093"/>
<comment type="catalytic activity">
    <reaction evidence="1">
        <text>an N-(acyl)-sphingosylphosphoethanolamine = an N-(acyl)-sphingosyl-1,3-cyclic phosphate + ethanolamine</text>
        <dbReference type="Rhea" id="RHEA:60648"/>
        <dbReference type="ChEBI" id="CHEBI:57603"/>
        <dbReference type="ChEBI" id="CHEBI:143891"/>
        <dbReference type="ChEBI" id="CHEBI:143892"/>
    </reaction>
</comment>
<dbReference type="OrthoDB" id="1058301at2759"/>
<evidence type="ECO:0000256" key="2">
    <source>
        <dbReference type="ARBA" id="ARBA00007277"/>
    </source>
</evidence>
<evidence type="ECO:0000256" key="1">
    <source>
        <dbReference type="ARBA" id="ARBA00000110"/>
    </source>
</evidence>
<evidence type="ECO:0000259" key="9">
    <source>
        <dbReference type="PROSITE" id="PS51704"/>
    </source>
</evidence>
<sequence>MLNSTPTIARMLTQRELVLRVQASTTAGESVWVCGSIPALGCWCVDDAPAMTLEDPTSHLWSVKVQVPTQQSVDFRYLICYVLEGGERIVRRWETIVHPRSISANELTIDRNAAIDIFGSYDGSEQVQRGWLTHESLVQLKFFDNPVSIWKKKFRSARISYRVSPIDLARKMSALREPNSSVTSLGEDSEQQSNFSDSGDARFPFVEVAVMIDGQDDFQPQGQFGTIHRPENFVVAQALTLNPHTLAFMIDFYVWPAEQDAFDDLSSGTPELPEHIGFAYLIPSNLQGSNGNVTIPITGTRHHPIGELTLRYLIVKPLKGYRCTAELTFAKFWKRHKRGLDVGHRGAGNARRTDIKKDKLPASAKVENVLENTVASFNYAARHGADMVELDVQLSKDKVPVIYHDFHINIAIKKRRRTANEEEPLTVAVKDLTSQQLHDLKLQPAERHAEARLEFTDEDIDDNQPFPTLKTILTAVDGRVGCNVEIKAPLQYADGSWELDYPFDMNEYLDIILSELLQHSGDRFILLSCFHPDVCTMIRYKQNKYPLLFLTQGVTSKYPAYHDPRTSSTQMAAYFAKTTGILGVNAHTEELLANPDCITLVKNKKLILFCWGEDNNTTEGIEALKRKGVDGVIYDKVDCLIDGDRQEVYLMQPMMASEMLEAAKSCHFQTADDASDSVGPMNSSHVAAVTAVAPLPPVVAPPTAPLVAAGIATPAESPTPFTNFQRPFQAITTGKS</sequence>
<dbReference type="Gene3D" id="3.20.20.190">
    <property type="entry name" value="Phosphatidylinositol (PI) phosphodiesterase"/>
    <property type="match status" value="1"/>
</dbReference>
<dbReference type="GO" id="GO:0047389">
    <property type="term" value="F:glycerophosphocholine phosphodiesterase activity"/>
    <property type="evidence" value="ECO:0007669"/>
    <property type="project" value="TreeGrafter"/>
</dbReference>
<evidence type="ECO:0008006" key="12">
    <source>
        <dbReference type="Google" id="ProtNLM"/>
    </source>
</evidence>
<dbReference type="Pfam" id="PF00686">
    <property type="entry name" value="CBM_20"/>
    <property type="match status" value="1"/>
</dbReference>
<dbReference type="GO" id="GO:0046475">
    <property type="term" value="P:glycerophospholipid catabolic process"/>
    <property type="evidence" value="ECO:0007669"/>
    <property type="project" value="TreeGrafter"/>
</dbReference>
<dbReference type="PROSITE" id="PS51166">
    <property type="entry name" value="CBM20"/>
    <property type="match status" value="1"/>
</dbReference>
<dbReference type="InterPro" id="IPR030395">
    <property type="entry name" value="GP_PDE_dom"/>
</dbReference>
<dbReference type="SUPFAM" id="SSF49452">
    <property type="entry name" value="Starch-binding domain-like"/>
    <property type="match status" value="1"/>
</dbReference>
<dbReference type="SUPFAM" id="SSF51695">
    <property type="entry name" value="PLC-like phosphodiesterases"/>
    <property type="match status" value="1"/>
</dbReference>
<dbReference type="GO" id="GO:0046872">
    <property type="term" value="F:metal ion binding"/>
    <property type="evidence" value="ECO:0007669"/>
    <property type="project" value="UniProtKB-KW"/>
</dbReference>
<dbReference type="OMA" id="LKVYHTA"/>
<dbReference type="Proteomes" id="UP000594260">
    <property type="component" value="Unplaced"/>
</dbReference>
<keyword evidence="11" id="KW-1185">Reference proteome</keyword>
<dbReference type="InParanoid" id="A0A7M7KAX2"/>
<keyword evidence="4" id="KW-0378">Hydrolase</keyword>
<dbReference type="InterPro" id="IPR017946">
    <property type="entry name" value="PLC-like_Pdiesterase_TIM-brl"/>
</dbReference>
<dbReference type="FunCoup" id="A0A7M7KAX2">
    <property type="interactions" value="616"/>
</dbReference>
<evidence type="ECO:0000256" key="3">
    <source>
        <dbReference type="ARBA" id="ARBA00022723"/>
    </source>
</evidence>
<name>A0A7M7KAX2_VARDE</name>
<accession>A0A7M7KAX2</accession>
<dbReference type="EnsemblMetazoa" id="XM_022804777">
    <property type="protein sequence ID" value="XP_022660512"/>
    <property type="gene ID" value="LOC111250093"/>
</dbReference>
<keyword evidence="7" id="KW-0456">Lyase</keyword>
<dbReference type="InterPro" id="IPR013783">
    <property type="entry name" value="Ig-like_fold"/>
</dbReference>
<dbReference type="SMART" id="SM01065">
    <property type="entry name" value="CBM_2"/>
    <property type="match status" value="1"/>
</dbReference>
<dbReference type="InterPro" id="IPR057506">
    <property type="entry name" value="C2_GPCPD1"/>
</dbReference>
<feature type="domain" description="GP-PDE" evidence="9">
    <location>
        <begin position="352"/>
        <end position="644"/>
    </location>
</feature>
<dbReference type="GO" id="GO:0016829">
    <property type="term" value="F:lyase activity"/>
    <property type="evidence" value="ECO:0007669"/>
    <property type="project" value="UniProtKB-KW"/>
</dbReference>
<keyword evidence="6" id="KW-1015">Disulfide bond</keyword>
<dbReference type="Pfam" id="PF25329">
    <property type="entry name" value="C2_GDE1"/>
    <property type="match status" value="1"/>
</dbReference>
<proteinExistence type="inferred from homology"/>
<dbReference type="FunFam" id="3.20.20.190:FF:000032">
    <property type="entry name" value="Glycerophosphoryl diester phosphodiesterase, putative"/>
    <property type="match status" value="1"/>
</dbReference>
<feature type="domain" description="CBM20" evidence="8">
    <location>
        <begin position="9"/>
        <end position="120"/>
    </location>
</feature>
<keyword evidence="5" id="KW-0460">Magnesium</keyword>
<dbReference type="InterPro" id="IPR002044">
    <property type="entry name" value="CBM20"/>
</dbReference>
<dbReference type="KEGG" id="vde:111250093"/>